<evidence type="ECO:0008006" key="4">
    <source>
        <dbReference type="Google" id="ProtNLM"/>
    </source>
</evidence>
<dbReference type="KEGG" id="bhc:JFL75_09700"/>
<name>A0A7T8BDE2_9SPIR</name>
<evidence type="ECO:0000256" key="1">
    <source>
        <dbReference type="SAM" id="Phobius"/>
    </source>
</evidence>
<keyword evidence="3" id="KW-1185">Reference proteome</keyword>
<gene>
    <name evidence="2" type="ORF">JFL75_09700</name>
</gene>
<dbReference type="RefSeq" id="WP_215628472.1">
    <property type="nucleotide sequence ID" value="NZ_CP067089.2"/>
</dbReference>
<evidence type="ECO:0000313" key="3">
    <source>
        <dbReference type="Proteomes" id="UP000595917"/>
    </source>
</evidence>
<organism evidence="2 3">
    <name type="scientific">Breznakiella homolactica</name>
    <dbReference type="NCBI Taxonomy" id="2798577"/>
    <lineage>
        <taxon>Bacteria</taxon>
        <taxon>Pseudomonadati</taxon>
        <taxon>Spirochaetota</taxon>
        <taxon>Spirochaetia</taxon>
        <taxon>Spirochaetales</taxon>
        <taxon>Breznakiellaceae</taxon>
        <taxon>Breznakiella</taxon>
    </lineage>
</organism>
<feature type="transmembrane region" description="Helical" evidence="1">
    <location>
        <begin position="179"/>
        <end position="204"/>
    </location>
</feature>
<dbReference type="Proteomes" id="UP000595917">
    <property type="component" value="Chromosome"/>
</dbReference>
<proteinExistence type="predicted"/>
<feature type="transmembrane region" description="Helical" evidence="1">
    <location>
        <begin position="27"/>
        <end position="47"/>
    </location>
</feature>
<keyword evidence="1" id="KW-0472">Membrane</keyword>
<keyword evidence="1" id="KW-1133">Transmembrane helix</keyword>
<dbReference type="AlphaFoldDB" id="A0A7T8BDE2"/>
<accession>A0A7T8BDE2</accession>
<sequence length="278" mass="31503">MNSDKQFRSNTIKVLTKYFIRNIAFRFESWFLFVSVLLIFSGFTINALRSVAKDMFIVTSNIYEQPIFAGVLFVCVFSSFLQMLHISRDIDSRIYESYLYGPVDESSYIISIFVSYSLMNCVAVFVLPLLWITAVYLLAGIPVTAAAVLQILIGYVLSNLILTIAMCIGALAKKSKLALWYLLLFHVVCIGIILGNTVISTYLVPVKRTDVDVFSFFRVVSQSLYDASVYFSPYTQFYILQKNFSYGILPVVLICAAFAAGQVLFGFLSRWLFKRSVL</sequence>
<feature type="transmembrane region" description="Helical" evidence="1">
    <location>
        <begin position="108"/>
        <end position="139"/>
    </location>
</feature>
<dbReference type="EMBL" id="CP067089">
    <property type="protein sequence ID" value="QQO11163.1"/>
    <property type="molecule type" value="Genomic_DNA"/>
</dbReference>
<feature type="transmembrane region" description="Helical" evidence="1">
    <location>
        <begin position="145"/>
        <end position="172"/>
    </location>
</feature>
<protein>
    <recommendedName>
        <fullName evidence="4">ABC transporter permease</fullName>
    </recommendedName>
</protein>
<evidence type="ECO:0000313" key="2">
    <source>
        <dbReference type="EMBL" id="QQO11163.1"/>
    </source>
</evidence>
<keyword evidence="1" id="KW-0812">Transmembrane</keyword>
<reference evidence="2" key="1">
    <citation type="submission" date="2021-01" db="EMBL/GenBank/DDBJ databases">
        <title>Description of Breznakiella homolactica.</title>
        <authorList>
            <person name="Song Y."/>
            <person name="Brune A."/>
        </authorList>
    </citation>
    <scope>NUCLEOTIDE SEQUENCE</scope>
    <source>
        <strain evidence="2">RmG30</strain>
    </source>
</reference>
<feature type="transmembrane region" description="Helical" evidence="1">
    <location>
        <begin position="67"/>
        <end position="87"/>
    </location>
</feature>
<feature type="transmembrane region" description="Helical" evidence="1">
    <location>
        <begin position="244"/>
        <end position="268"/>
    </location>
</feature>